<reference evidence="1" key="1">
    <citation type="submission" date="2020-10" db="EMBL/GenBank/DDBJ databases">
        <title>Mucilaginibacter mali sp. nov., isolated from rhizosphere soil of apple orchard.</title>
        <authorList>
            <person name="Lee J.-S."/>
            <person name="Kim H.S."/>
            <person name="Kim J.-S."/>
        </authorList>
    </citation>
    <scope>NUCLEOTIDE SEQUENCE</scope>
    <source>
        <strain evidence="1">KCTC 22746</strain>
    </source>
</reference>
<accession>A0A929L671</accession>
<dbReference type="PROSITE" id="PS51257">
    <property type="entry name" value="PROKAR_LIPOPROTEIN"/>
    <property type="match status" value="1"/>
</dbReference>
<protein>
    <recommendedName>
        <fullName evidence="3">Lipoprotein</fullName>
    </recommendedName>
</protein>
<keyword evidence="2" id="KW-1185">Reference proteome</keyword>
<proteinExistence type="predicted"/>
<dbReference type="RefSeq" id="WP_194113180.1">
    <property type="nucleotide sequence ID" value="NZ_JADFFL010000008.1"/>
</dbReference>
<name>A0A929L671_9SPHI</name>
<dbReference type="Proteomes" id="UP000622475">
    <property type="component" value="Unassembled WGS sequence"/>
</dbReference>
<evidence type="ECO:0008006" key="3">
    <source>
        <dbReference type="Google" id="ProtNLM"/>
    </source>
</evidence>
<evidence type="ECO:0000313" key="2">
    <source>
        <dbReference type="Proteomes" id="UP000622475"/>
    </source>
</evidence>
<organism evidence="1 2">
    <name type="scientific">Mucilaginibacter myungsuensis</name>
    <dbReference type="NCBI Taxonomy" id="649104"/>
    <lineage>
        <taxon>Bacteria</taxon>
        <taxon>Pseudomonadati</taxon>
        <taxon>Bacteroidota</taxon>
        <taxon>Sphingobacteriia</taxon>
        <taxon>Sphingobacteriales</taxon>
        <taxon>Sphingobacteriaceae</taxon>
        <taxon>Mucilaginibacter</taxon>
    </lineage>
</organism>
<dbReference type="EMBL" id="JADFFL010000008">
    <property type="protein sequence ID" value="MBE9663931.1"/>
    <property type="molecule type" value="Genomic_DNA"/>
</dbReference>
<evidence type="ECO:0000313" key="1">
    <source>
        <dbReference type="EMBL" id="MBE9663931.1"/>
    </source>
</evidence>
<gene>
    <name evidence="1" type="ORF">IRJ16_18755</name>
</gene>
<comment type="caution">
    <text evidence="1">The sequence shown here is derived from an EMBL/GenBank/DDBJ whole genome shotgun (WGS) entry which is preliminary data.</text>
</comment>
<sequence length="214" mass="23597">MKTITQNLKQLSVITLLTIIAFTSCKKDTQNEVVDQINKEQILEKKILDIIPQQYQDTLAKLGITLNRETTPPDMQGAFTFKPLRLLKSNRPTDQANMTFKDADIKFFEQDKETGSIKLISKFLLNDADTSIATAVSGKGNAFTIYGKVKSVSGSNSAIFGVIISGERNGALINNLRFGLINIDNTNGGTRFIKQGEARAIVDADFVSQSIPMF</sequence>
<dbReference type="AlphaFoldDB" id="A0A929L671"/>